<evidence type="ECO:0000256" key="2">
    <source>
        <dbReference type="ARBA" id="ARBA00004651"/>
    </source>
</evidence>
<dbReference type="SMART" id="SM00388">
    <property type="entry name" value="HisKA"/>
    <property type="match status" value="1"/>
</dbReference>
<feature type="domain" description="Histidine kinase" evidence="15">
    <location>
        <begin position="198"/>
        <end position="413"/>
    </location>
</feature>
<keyword evidence="12" id="KW-0902">Two-component regulatory system</keyword>
<dbReference type="InterPro" id="IPR036890">
    <property type="entry name" value="HATPase_C_sf"/>
</dbReference>
<organism evidence="16 17">
    <name type="scientific">Ruminiclostridium papyrosolvens DSM 2782</name>
    <dbReference type="NCBI Taxonomy" id="588581"/>
    <lineage>
        <taxon>Bacteria</taxon>
        <taxon>Bacillati</taxon>
        <taxon>Bacillota</taxon>
        <taxon>Clostridia</taxon>
        <taxon>Eubacteriales</taxon>
        <taxon>Oscillospiraceae</taxon>
        <taxon>Ruminiclostridium</taxon>
    </lineage>
</organism>
<gene>
    <name evidence="16" type="ORF">Cpap_3923</name>
</gene>
<dbReference type="EC" id="2.7.13.3" evidence="3"/>
<dbReference type="InterPro" id="IPR050398">
    <property type="entry name" value="HssS/ArlS-like"/>
</dbReference>
<dbReference type="SUPFAM" id="SSF55874">
    <property type="entry name" value="ATPase domain of HSP90 chaperone/DNA topoisomerase II/histidine kinase"/>
    <property type="match status" value="1"/>
</dbReference>
<keyword evidence="5" id="KW-0597">Phosphoprotein</keyword>
<dbReference type="GO" id="GO:0005886">
    <property type="term" value="C:plasma membrane"/>
    <property type="evidence" value="ECO:0007669"/>
    <property type="project" value="UniProtKB-SubCell"/>
</dbReference>
<dbReference type="PANTHER" id="PTHR45528:SF1">
    <property type="entry name" value="SENSOR HISTIDINE KINASE CPXA"/>
    <property type="match status" value="1"/>
</dbReference>
<dbReference type="PROSITE" id="PS50109">
    <property type="entry name" value="HIS_KIN"/>
    <property type="match status" value="1"/>
</dbReference>
<comment type="subcellular location">
    <subcellularLocation>
        <location evidence="2">Cell membrane</location>
        <topology evidence="2">Multi-pass membrane protein</topology>
    </subcellularLocation>
</comment>
<evidence type="ECO:0000256" key="11">
    <source>
        <dbReference type="ARBA" id="ARBA00022989"/>
    </source>
</evidence>
<evidence type="ECO:0000256" key="9">
    <source>
        <dbReference type="ARBA" id="ARBA00022777"/>
    </source>
</evidence>
<feature type="transmembrane region" description="Helical" evidence="14">
    <location>
        <begin position="12"/>
        <end position="31"/>
    </location>
</feature>
<evidence type="ECO:0000256" key="7">
    <source>
        <dbReference type="ARBA" id="ARBA00022692"/>
    </source>
</evidence>
<evidence type="ECO:0000256" key="14">
    <source>
        <dbReference type="SAM" id="Phobius"/>
    </source>
</evidence>
<keyword evidence="11 14" id="KW-1133">Transmembrane helix</keyword>
<dbReference type="GO" id="GO:0005524">
    <property type="term" value="F:ATP binding"/>
    <property type="evidence" value="ECO:0007669"/>
    <property type="project" value="UniProtKB-KW"/>
</dbReference>
<evidence type="ECO:0000313" key="17">
    <source>
        <dbReference type="Proteomes" id="UP000003860"/>
    </source>
</evidence>
<dbReference type="InterPro" id="IPR004358">
    <property type="entry name" value="Sig_transdc_His_kin-like_C"/>
</dbReference>
<keyword evidence="4" id="KW-1003">Cell membrane</keyword>
<dbReference type="GO" id="GO:0000155">
    <property type="term" value="F:phosphorelay sensor kinase activity"/>
    <property type="evidence" value="ECO:0007669"/>
    <property type="project" value="InterPro"/>
</dbReference>
<evidence type="ECO:0000313" key="16">
    <source>
        <dbReference type="EMBL" id="EGD49487.1"/>
    </source>
</evidence>
<dbReference type="PANTHER" id="PTHR45528">
    <property type="entry name" value="SENSOR HISTIDINE KINASE CPXA"/>
    <property type="match status" value="1"/>
</dbReference>
<reference evidence="16" key="2">
    <citation type="submission" date="2011-01" db="EMBL/GenBank/DDBJ databases">
        <title>The Non-contiguous Finished genome of Clostridium papyrosolvens.</title>
        <authorList>
            <person name="Lucas S."/>
            <person name="Copeland A."/>
            <person name="Lapidus A."/>
            <person name="Cheng J.-F."/>
            <person name="Goodwin L."/>
            <person name="Pitluck S."/>
            <person name="Misra M."/>
            <person name="Chertkov O."/>
            <person name="Detter J.C."/>
            <person name="Han C."/>
            <person name="Tapia R."/>
            <person name="Land M."/>
            <person name="Hauser L."/>
            <person name="Kyrpides N."/>
            <person name="Ivanova N."/>
            <person name="Pagani I."/>
            <person name="Mouttaki H."/>
            <person name="He Z."/>
            <person name="Zhou J."/>
            <person name="Hemme C.L."/>
            <person name="Woyke T."/>
        </authorList>
    </citation>
    <scope>NUCLEOTIDE SEQUENCE [LARGE SCALE GENOMIC DNA]</scope>
    <source>
        <strain evidence="16">DSM 2782</strain>
    </source>
</reference>
<evidence type="ECO:0000256" key="3">
    <source>
        <dbReference type="ARBA" id="ARBA00012438"/>
    </source>
</evidence>
<protein>
    <recommendedName>
        <fullName evidence="3">histidine kinase</fullName>
        <ecNumber evidence="3">2.7.13.3</ecNumber>
    </recommendedName>
</protein>
<keyword evidence="13 14" id="KW-0472">Membrane</keyword>
<evidence type="ECO:0000256" key="5">
    <source>
        <dbReference type="ARBA" id="ARBA00022553"/>
    </source>
</evidence>
<evidence type="ECO:0000256" key="6">
    <source>
        <dbReference type="ARBA" id="ARBA00022679"/>
    </source>
</evidence>
<dbReference type="InterPro" id="IPR003594">
    <property type="entry name" value="HATPase_dom"/>
</dbReference>
<dbReference type="CDD" id="cd00075">
    <property type="entry name" value="HATPase"/>
    <property type="match status" value="1"/>
</dbReference>
<dbReference type="Gene3D" id="1.10.287.130">
    <property type="match status" value="1"/>
</dbReference>
<reference evidence="16" key="1">
    <citation type="submission" date="2009-07" db="EMBL/GenBank/DDBJ databases">
        <authorList>
            <consortium name="US DOE Joint Genome Institute (JGI-PGF)"/>
            <person name="Lucas S."/>
            <person name="Copeland A."/>
            <person name="Lapidus A."/>
            <person name="Glavina del Rio T."/>
            <person name="Tice H."/>
            <person name="Bruce D."/>
            <person name="Goodwin L."/>
            <person name="Pitluck S."/>
            <person name="Larimer F."/>
            <person name="Land M.L."/>
            <person name="Mouttaki H."/>
            <person name="He Z."/>
            <person name="Zhou J."/>
            <person name="Hemme C.L."/>
        </authorList>
    </citation>
    <scope>NUCLEOTIDE SEQUENCE</scope>
    <source>
        <strain evidence="16">DSM 2782</strain>
    </source>
</reference>
<evidence type="ECO:0000256" key="10">
    <source>
        <dbReference type="ARBA" id="ARBA00022840"/>
    </source>
</evidence>
<evidence type="ECO:0000256" key="4">
    <source>
        <dbReference type="ARBA" id="ARBA00022475"/>
    </source>
</evidence>
<keyword evidence="6" id="KW-0808">Transferase</keyword>
<dbReference type="InterPro" id="IPR036097">
    <property type="entry name" value="HisK_dim/P_sf"/>
</dbReference>
<keyword evidence="10" id="KW-0067">ATP-binding</keyword>
<keyword evidence="7 14" id="KW-0812">Transmembrane</keyword>
<dbReference type="SUPFAM" id="SSF47384">
    <property type="entry name" value="Homodimeric domain of signal transducing histidine kinase"/>
    <property type="match status" value="1"/>
</dbReference>
<name>F1T7N9_9FIRM</name>
<dbReference type="InterPro" id="IPR005467">
    <property type="entry name" value="His_kinase_dom"/>
</dbReference>
<proteinExistence type="predicted"/>
<keyword evidence="8" id="KW-0547">Nucleotide-binding</keyword>
<dbReference type="Gene3D" id="6.10.340.10">
    <property type="match status" value="1"/>
</dbReference>
<keyword evidence="9 16" id="KW-0418">Kinase</keyword>
<comment type="caution">
    <text evidence="16">The sequence shown here is derived from an EMBL/GenBank/DDBJ whole genome shotgun (WGS) entry which is preliminary data.</text>
</comment>
<dbReference type="EMBL" id="ACXX02000001">
    <property type="protein sequence ID" value="EGD49487.1"/>
    <property type="molecule type" value="Genomic_DNA"/>
</dbReference>
<dbReference type="RefSeq" id="WP_004616220.1">
    <property type="nucleotide sequence ID" value="NZ_ACXX02000001.1"/>
</dbReference>
<dbReference type="Proteomes" id="UP000003860">
    <property type="component" value="Unassembled WGS sequence"/>
</dbReference>
<dbReference type="CDD" id="cd00082">
    <property type="entry name" value="HisKA"/>
    <property type="match status" value="1"/>
</dbReference>
<dbReference type="AlphaFoldDB" id="F1T7N9"/>
<evidence type="ECO:0000256" key="12">
    <source>
        <dbReference type="ARBA" id="ARBA00023012"/>
    </source>
</evidence>
<dbReference type="STRING" id="588581.Cpap_3923"/>
<comment type="catalytic activity">
    <reaction evidence="1">
        <text>ATP + protein L-histidine = ADP + protein N-phospho-L-histidine.</text>
        <dbReference type="EC" id="2.7.13.3"/>
    </reaction>
</comment>
<evidence type="ECO:0000256" key="1">
    <source>
        <dbReference type="ARBA" id="ARBA00000085"/>
    </source>
</evidence>
<evidence type="ECO:0000259" key="15">
    <source>
        <dbReference type="PROSITE" id="PS50109"/>
    </source>
</evidence>
<accession>F1T7N9</accession>
<dbReference type="Pfam" id="PF02518">
    <property type="entry name" value="HATPase_c"/>
    <property type="match status" value="1"/>
</dbReference>
<sequence length="414" mass="46988">MKLLKNKEIQLIIGIVTVLLIAFGAVSYYTVKNFADSVNKIQIQQNIGVIGAIAKQYPKSESDIVKNFTKGFQEEYEYGKSILKKYSYDENLSLEKNYMLENTYRKANNTIGITLIVFWAVLISLCVFCFNRIFYKIRKISVSAEDIVEGNYDSIKGDTQEGDIGYLIYQINCMSERLSENVHALENEKIFLKRIMADISHQLKTPLASLIMFNDIMKNDSTLSEEERDGFVLESKNQLDRMEWLIKNILKMAKLEAGVVEFTMEEADVSETVQRSLSPLKAIASEKNVDIRLHGSSNIMVKHDINWTTEAFSNIIKNCIEHSKAGGDINISWDENSVFAQIIIQDEGQGIPKDELPRIFDRFYKGSYSCNPTNIGIGLYITKTIVEGQSGSIYVSSTLGKGTRFTVRLMKQPL</sequence>
<dbReference type="PRINTS" id="PR00344">
    <property type="entry name" value="BCTRLSENSOR"/>
</dbReference>
<dbReference type="Gene3D" id="3.30.565.10">
    <property type="entry name" value="Histidine kinase-like ATPase, C-terminal domain"/>
    <property type="match status" value="1"/>
</dbReference>
<dbReference type="InterPro" id="IPR003661">
    <property type="entry name" value="HisK_dim/P_dom"/>
</dbReference>
<dbReference type="SMART" id="SM00387">
    <property type="entry name" value="HATPase_c"/>
    <property type="match status" value="1"/>
</dbReference>
<evidence type="ECO:0000256" key="8">
    <source>
        <dbReference type="ARBA" id="ARBA00022741"/>
    </source>
</evidence>
<evidence type="ECO:0000256" key="13">
    <source>
        <dbReference type="ARBA" id="ARBA00023136"/>
    </source>
</evidence>
<dbReference type="Pfam" id="PF00512">
    <property type="entry name" value="HisKA"/>
    <property type="match status" value="1"/>
</dbReference>
<dbReference type="eggNOG" id="COG2205">
    <property type="taxonomic scope" value="Bacteria"/>
</dbReference>
<dbReference type="OrthoDB" id="9773956at2"/>
<feature type="transmembrane region" description="Helical" evidence="14">
    <location>
        <begin position="110"/>
        <end position="130"/>
    </location>
</feature>
<keyword evidence="17" id="KW-1185">Reference proteome</keyword>